<dbReference type="OrthoDB" id="271595at2759"/>
<feature type="compositionally biased region" description="Polar residues" evidence="1">
    <location>
        <begin position="55"/>
        <end position="64"/>
    </location>
</feature>
<dbReference type="AlphaFoldDB" id="A0A132A7A0"/>
<accession>A0A132A7A0</accession>
<feature type="compositionally biased region" description="Basic and acidic residues" evidence="1">
    <location>
        <begin position="35"/>
        <end position="54"/>
    </location>
</feature>
<name>A0A132A7A0_SARSC</name>
<feature type="region of interest" description="Disordered" evidence="1">
    <location>
        <begin position="212"/>
        <end position="245"/>
    </location>
</feature>
<organism evidence="2 3">
    <name type="scientific">Sarcoptes scabiei</name>
    <name type="common">Itch mite</name>
    <name type="synonym">Acarus scabiei</name>
    <dbReference type="NCBI Taxonomy" id="52283"/>
    <lineage>
        <taxon>Eukaryota</taxon>
        <taxon>Metazoa</taxon>
        <taxon>Ecdysozoa</taxon>
        <taxon>Arthropoda</taxon>
        <taxon>Chelicerata</taxon>
        <taxon>Arachnida</taxon>
        <taxon>Acari</taxon>
        <taxon>Acariformes</taxon>
        <taxon>Sarcoptiformes</taxon>
        <taxon>Astigmata</taxon>
        <taxon>Psoroptidia</taxon>
        <taxon>Sarcoptoidea</taxon>
        <taxon>Sarcoptidae</taxon>
        <taxon>Sarcoptinae</taxon>
        <taxon>Sarcoptes</taxon>
    </lineage>
</organism>
<dbReference type="EMBL" id="JXLN01011121">
    <property type="protein sequence ID" value="KPM06841.1"/>
    <property type="molecule type" value="Genomic_DNA"/>
</dbReference>
<dbReference type="VEuPathDB" id="VectorBase:SSCA000890"/>
<feature type="compositionally biased region" description="Basic and acidic residues" evidence="1">
    <location>
        <begin position="65"/>
        <end position="78"/>
    </location>
</feature>
<gene>
    <name evidence="2" type="ORF">QR98_0053210</name>
</gene>
<reference evidence="2 3" key="1">
    <citation type="journal article" date="2015" name="Parasit. Vectors">
        <title>Draft genome of the scabies mite.</title>
        <authorList>
            <person name="Rider S.D.Jr."/>
            <person name="Morgan M.S."/>
            <person name="Arlian L.G."/>
        </authorList>
    </citation>
    <scope>NUCLEOTIDE SEQUENCE [LARGE SCALE GENOMIC DNA]</scope>
    <source>
        <strain evidence="2">Arlian Lab</strain>
    </source>
</reference>
<evidence type="ECO:0000313" key="2">
    <source>
        <dbReference type="EMBL" id="KPM06841.1"/>
    </source>
</evidence>
<sequence length="361" mass="41056">MPNLRAIFSQAENDLNIQESFVVPEIVGSISNDLDDNKKCDDDVSSRNESRQECSDSNDTVATTSDKENTSENEEHSTVAELRSNPLESNFIRPKPKILQAIKMGKKLVRQRSFSADYPPEAVKLHPEPPRRFSASPNMESHRYQQVEHTPHNQQISIDSEESFVTIINAKRSARESITNSDNVTEDLDLDDLMEDENTNNQLYSPTELLSHLSGEDYDDDDDDDDDEAAQCESLDQEDSSNETSVSSVLETTIKSMIQSISNDSFNTDRMERDDKEMMDNLIASNAKSFIGNDDSSLVSVISTRSQSNQVLHQYFHLFRTGELEQMIMDHFENLHVIDSFYNDEAMCWCVIAEKINVWTI</sequence>
<feature type="region of interest" description="Disordered" evidence="1">
    <location>
        <begin position="32"/>
        <end position="81"/>
    </location>
</feature>
<protein>
    <submittedName>
        <fullName evidence="2">Uncharacterized protein</fullName>
    </submittedName>
</protein>
<comment type="caution">
    <text evidence="2">The sequence shown here is derived from an EMBL/GenBank/DDBJ whole genome shotgun (WGS) entry which is preliminary data.</text>
</comment>
<evidence type="ECO:0000313" key="3">
    <source>
        <dbReference type="Proteomes" id="UP000616769"/>
    </source>
</evidence>
<dbReference type="InterPro" id="IPR029063">
    <property type="entry name" value="SAM-dependent_MTases_sf"/>
</dbReference>
<dbReference type="Proteomes" id="UP000616769">
    <property type="component" value="Unassembled WGS sequence"/>
</dbReference>
<feature type="compositionally biased region" description="Acidic residues" evidence="1">
    <location>
        <begin position="216"/>
        <end position="241"/>
    </location>
</feature>
<dbReference type="Gene3D" id="3.40.50.150">
    <property type="entry name" value="Vaccinia Virus protein VP39"/>
    <property type="match status" value="1"/>
</dbReference>
<proteinExistence type="predicted"/>
<evidence type="ECO:0000256" key="1">
    <source>
        <dbReference type="SAM" id="MobiDB-lite"/>
    </source>
</evidence>